<dbReference type="PANTHER" id="PTHR42796:SF4">
    <property type="entry name" value="FUMARYLACETOACETATE HYDROLASE DOMAIN-CONTAINING PROTEIN 2A"/>
    <property type="match status" value="1"/>
</dbReference>
<evidence type="ECO:0000259" key="3">
    <source>
        <dbReference type="Pfam" id="PF01557"/>
    </source>
</evidence>
<proteinExistence type="inferred from homology"/>
<dbReference type="FunFam" id="3.90.850.10:FF:000008">
    <property type="entry name" value="FAA hydrolase family protein"/>
    <property type="match status" value="1"/>
</dbReference>
<organism evidence="4 5">
    <name type="scientific">Dickeya aquatica</name>
    <dbReference type="NCBI Taxonomy" id="1401087"/>
    <lineage>
        <taxon>Bacteria</taxon>
        <taxon>Pseudomonadati</taxon>
        <taxon>Pseudomonadota</taxon>
        <taxon>Gammaproteobacteria</taxon>
        <taxon>Enterobacterales</taxon>
        <taxon>Pectobacteriaceae</taxon>
        <taxon>Dickeya</taxon>
    </lineage>
</organism>
<dbReference type="AlphaFoldDB" id="A0A375AA70"/>
<sequence>MTVYDKKTNNAAIRCGFIETGKIMKLASYRHHGNNSYGIYTSAGLIDLGRRLGGRYPDLKALLAGQALHEAAAFQGETPDVAVADVTFLPVIVSPSKILCVGMNYADKRKEFNELNPAPTLFVRFPDSQTGHGTPVLKPHYSSEFDYEGELAVIIGRDGQNIARDEALEFVAGYSCYMDGSARDWQHSWFTAGKNWQKTGAFGPYLTTRDEIPDPHALAIRTYLNGRMVQDDTTASMIHKVADLIEYISTFTALSAGDVIITGSPGGVGKKRNPPLFMQPGDSIEVEIEHVGHLRNTIGEAARPVRARQAVAVGH</sequence>
<name>A0A375AA70_9GAMM</name>
<evidence type="ECO:0000256" key="1">
    <source>
        <dbReference type="ARBA" id="ARBA00010211"/>
    </source>
</evidence>
<dbReference type="Gene3D" id="3.90.850.10">
    <property type="entry name" value="Fumarylacetoacetase-like, C-terminal domain"/>
    <property type="match status" value="1"/>
</dbReference>
<feature type="domain" description="Fumarylacetoacetase-like C-terminal" evidence="3">
    <location>
        <begin position="97"/>
        <end position="298"/>
    </location>
</feature>
<dbReference type="KEGG" id="daq:DAQ1742_02098"/>
<dbReference type="PANTHER" id="PTHR42796">
    <property type="entry name" value="FUMARYLACETOACETATE HYDROLASE DOMAIN-CONTAINING PROTEIN 2A-RELATED"/>
    <property type="match status" value="1"/>
</dbReference>
<gene>
    <name evidence="4" type="ORF">DAQ1742_02098</name>
</gene>
<dbReference type="Pfam" id="PF01557">
    <property type="entry name" value="FAA_hydrolase"/>
    <property type="match status" value="1"/>
</dbReference>
<reference evidence="4 5" key="1">
    <citation type="submission" date="2016-09" db="EMBL/GenBank/DDBJ databases">
        <authorList>
            <person name="Reverchon S."/>
            <person name="Nasser W."/>
            <person name="Leonard S."/>
            <person name="Brochier C."/>
            <person name="Duprey A."/>
        </authorList>
    </citation>
    <scope>NUCLEOTIDE SEQUENCE [LARGE SCALE GENOMIC DNA]</scope>
    <source>
        <strain evidence="4 5">174/2</strain>
    </source>
</reference>
<dbReference type="InterPro" id="IPR036663">
    <property type="entry name" value="Fumarylacetoacetase_C_sf"/>
</dbReference>
<dbReference type="SUPFAM" id="SSF56529">
    <property type="entry name" value="FAH"/>
    <property type="match status" value="1"/>
</dbReference>
<dbReference type="EMBL" id="LT615367">
    <property type="protein sequence ID" value="SLM63012.1"/>
    <property type="molecule type" value="Genomic_DNA"/>
</dbReference>
<keyword evidence="4" id="KW-0378">Hydrolase</keyword>
<evidence type="ECO:0000256" key="2">
    <source>
        <dbReference type="ARBA" id="ARBA00022723"/>
    </source>
</evidence>
<accession>A0A375AA70</accession>
<evidence type="ECO:0000313" key="4">
    <source>
        <dbReference type="EMBL" id="SLM63012.1"/>
    </source>
</evidence>
<dbReference type="GO" id="GO:0016787">
    <property type="term" value="F:hydrolase activity"/>
    <property type="evidence" value="ECO:0007669"/>
    <property type="project" value="UniProtKB-KW"/>
</dbReference>
<evidence type="ECO:0000313" key="5">
    <source>
        <dbReference type="Proteomes" id="UP000294820"/>
    </source>
</evidence>
<dbReference type="Proteomes" id="UP000294820">
    <property type="component" value="Chromosome 1"/>
</dbReference>
<comment type="similarity">
    <text evidence="1">Belongs to the FAH family.</text>
</comment>
<protein>
    <submittedName>
        <fullName evidence="4">Fumarylacetoacetate hydrolase family protein</fullName>
    </submittedName>
</protein>
<dbReference type="InterPro" id="IPR051121">
    <property type="entry name" value="FAH"/>
</dbReference>
<keyword evidence="5" id="KW-1185">Reference proteome</keyword>
<dbReference type="GO" id="GO:0046872">
    <property type="term" value="F:metal ion binding"/>
    <property type="evidence" value="ECO:0007669"/>
    <property type="project" value="UniProtKB-KW"/>
</dbReference>
<dbReference type="InterPro" id="IPR011234">
    <property type="entry name" value="Fumarylacetoacetase-like_C"/>
</dbReference>
<dbReference type="GO" id="GO:0044281">
    <property type="term" value="P:small molecule metabolic process"/>
    <property type="evidence" value="ECO:0007669"/>
    <property type="project" value="UniProtKB-ARBA"/>
</dbReference>
<keyword evidence="2" id="KW-0479">Metal-binding</keyword>